<protein>
    <submittedName>
        <fullName evidence="1">Uncharacterized protein</fullName>
    </submittedName>
</protein>
<dbReference type="EMBL" id="JAFCMP010000520">
    <property type="protein sequence ID" value="KAG5177915.1"/>
    <property type="molecule type" value="Genomic_DNA"/>
</dbReference>
<proteinExistence type="predicted"/>
<dbReference type="OrthoDB" id="444192at2759"/>
<dbReference type="AlphaFoldDB" id="A0A835YMG0"/>
<dbReference type="Proteomes" id="UP000664859">
    <property type="component" value="Unassembled WGS sequence"/>
</dbReference>
<accession>A0A835YMG0</accession>
<evidence type="ECO:0000313" key="1">
    <source>
        <dbReference type="EMBL" id="KAG5177915.1"/>
    </source>
</evidence>
<reference evidence="1" key="1">
    <citation type="submission" date="2021-02" db="EMBL/GenBank/DDBJ databases">
        <title>First Annotated Genome of the Yellow-green Alga Tribonema minus.</title>
        <authorList>
            <person name="Mahan K.M."/>
        </authorList>
    </citation>
    <scope>NUCLEOTIDE SEQUENCE</scope>
    <source>
        <strain evidence="1">UTEX B ZZ1240</strain>
    </source>
</reference>
<name>A0A835YMG0_9STRA</name>
<feature type="non-terminal residue" evidence="1">
    <location>
        <position position="1"/>
    </location>
</feature>
<keyword evidence="2" id="KW-1185">Reference proteome</keyword>
<organism evidence="1 2">
    <name type="scientific">Tribonema minus</name>
    <dbReference type="NCBI Taxonomy" id="303371"/>
    <lineage>
        <taxon>Eukaryota</taxon>
        <taxon>Sar</taxon>
        <taxon>Stramenopiles</taxon>
        <taxon>Ochrophyta</taxon>
        <taxon>PX clade</taxon>
        <taxon>Xanthophyceae</taxon>
        <taxon>Tribonematales</taxon>
        <taxon>Tribonemataceae</taxon>
        <taxon>Tribonema</taxon>
    </lineage>
</organism>
<gene>
    <name evidence="1" type="ORF">JKP88DRAFT_331110</name>
</gene>
<comment type="caution">
    <text evidence="1">The sequence shown here is derived from an EMBL/GenBank/DDBJ whole genome shotgun (WGS) entry which is preliminary data.</text>
</comment>
<feature type="non-terminal residue" evidence="1">
    <location>
        <position position="103"/>
    </location>
</feature>
<sequence length="103" mass="10886">LQLHAGIAACLDTAARAHAGGAAPGAAATLRRSALLCRENLLGSVKLLRKIEHTAGAVLELFPDLTLAVEEQEPALAHEFFSTVRSWVGDLYGAVKEVQAKNQ</sequence>
<evidence type="ECO:0000313" key="2">
    <source>
        <dbReference type="Proteomes" id="UP000664859"/>
    </source>
</evidence>